<evidence type="ECO:0000313" key="1">
    <source>
        <dbReference type="EMBL" id="KAH7009389.1"/>
    </source>
</evidence>
<evidence type="ECO:0000313" key="2">
    <source>
        <dbReference type="Proteomes" id="UP000756346"/>
    </source>
</evidence>
<reference evidence="1" key="1">
    <citation type="journal article" date="2021" name="Nat. Commun.">
        <title>Genetic determinants of endophytism in the Arabidopsis root mycobiome.</title>
        <authorList>
            <person name="Mesny F."/>
            <person name="Miyauchi S."/>
            <person name="Thiergart T."/>
            <person name="Pickel B."/>
            <person name="Atanasova L."/>
            <person name="Karlsson M."/>
            <person name="Huettel B."/>
            <person name="Barry K.W."/>
            <person name="Haridas S."/>
            <person name="Chen C."/>
            <person name="Bauer D."/>
            <person name="Andreopoulos W."/>
            <person name="Pangilinan J."/>
            <person name="LaButti K."/>
            <person name="Riley R."/>
            <person name="Lipzen A."/>
            <person name="Clum A."/>
            <person name="Drula E."/>
            <person name="Henrissat B."/>
            <person name="Kohler A."/>
            <person name="Grigoriev I.V."/>
            <person name="Martin F.M."/>
            <person name="Hacquard S."/>
        </authorList>
    </citation>
    <scope>NUCLEOTIDE SEQUENCE</scope>
    <source>
        <strain evidence="1">MPI-CAGE-CH-0230</strain>
    </source>
</reference>
<proteinExistence type="predicted"/>
<keyword evidence="2" id="KW-1185">Reference proteome</keyword>
<gene>
    <name evidence="1" type="ORF">B0I36DRAFT_342230</name>
</gene>
<protein>
    <submittedName>
        <fullName evidence="1">Uncharacterized protein</fullName>
    </submittedName>
</protein>
<dbReference type="GeneID" id="70185611"/>
<name>A0A9P9BH88_9PEZI</name>
<dbReference type="Proteomes" id="UP000756346">
    <property type="component" value="Unassembled WGS sequence"/>
</dbReference>
<accession>A0A9P9BH88</accession>
<comment type="caution">
    <text evidence="1">The sequence shown here is derived from an EMBL/GenBank/DDBJ whole genome shotgun (WGS) entry which is preliminary data.</text>
</comment>
<dbReference type="RefSeq" id="XP_046004017.1">
    <property type="nucleotide sequence ID" value="XM_046156065.1"/>
</dbReference>
<dbReference type="AlphaFoldDB" id="A0A9P9BH88"/>
<dbReference type="EMBL" id="JAGTJQ010000018">
    <property type="protein sequence ID" value="KAH7009389.1"/>
    <property type="molecule type" value="Genomic_DNA"/>
</dbReference>
<organism evidence="1 2">
    <name type="scientific">Microdochium trichocladiopsis</name>
    <dbReference type="NCBI Taxonomy" id="1682393"/>
    <lineage>
        <taxon>Eukaryota</taxon>
        <taxon>Fungi</taxon>
        <taxon>Dikarya</taxon>
        <taxon>Ascomycota</taxon>
        <taxon>Pezizomycotina</taxon>
        <taxon>Sordariomycetes</taxon>
        <taxon>Xylariomycetidae</taxon>
        <taxon>Xylariales</taxon>
        <taxon>Microdochiaceae</taxon>
        <taxon>Microdochium</taxon>
    </lineage>
</organism>
<sequence length="95" mass="9654">MGVLPAACCLPSSISLGLEASSIGRRWRITSSGTAGVTDSHPFQVCGEASSRVFTGISAIFIDMTAAEAVGVDGTHVDSAEKQRSIAGQAIVDDG</sequence>